<dbReference type="PROSITE" id="PS50110">
    <property type="entry name" value="RESPONSE_REGULATORY"/>
    <property type="match status" value="1"/>
</dbReference>
<dbReference type="InterPro" id="IPR011006">
    <property type="entry name" value="CheY-like_superfamily"/>
</dbReference>
<dbReference type="GO" id="GO:0003677">
    <property type="term" value="F:DNA binding"/>
    <property type="evidence" value="ECO:0007669"/>
    <property type="project" value="UniProtKB-KW"/>
</dbReference>
<keyword evidence="3" id="KW-0804">Transcription</keyword>
<sequence length="201" mass="22422">MVFVVDHDDDMRGALARPLRSAGYRVEAYDCADTFLGYADLAHCPACALLDLQLPERSGLTVQRKLHATLPIIFISGHRDVSAVVEAMKDGATDFLLKPVRDSLLLDATGRALERSRRMLESRRELADIQHRASRLTPREREVMTLVVAGCLNKQVASELGTAEKTIKIHRARVMEKMKAKSLPELVRLADKVFADTDRVS</sequence>
<feature type="domain" description="HTH luxR-type" evidence="5">
    <location>
        <begin position="129"/>
        <end position="194"/>
    </location>
</feature>
<dbReference type="Pfam" id="PF00196">
    <property type="entry name" value="GerE"/>
    <property type="match status" value="1"/>
</dbReference>
<dbReference type="InterPro" id="IPR036388">
    <property type="entry name" value="WH-like_DNA-bd_sf"/>
</dbReference>
<name>A0A6S7B8K3_9BURK</name>
<dbReference type="Gene3D" id="1.10.10.10">
    <property type="entry name" value="Winged helix-like DNA-binding domain superfamily/Winged helix DNA-binding domain"/>
    <property type="match status" value="1"/>
</dbReference>
<dbReference type="PROSITE" id="PS50043">
    <property type="entry name" value="HTH_LUXR_2"/>
    <property type="match status" value="1"/>
</dbReference>
<feature type="domain" description="Response regulatory" evidence="6">
    <location>
        <begin position="1"/>
        <end position="113"/>
    </location>
</feature>
<dbReference type="SMART" id="SM00448">
    <property type="entry name" value="REC"/>
    <property type="match status" value="1"/>
</dbReference>
<keyword evidence="4" id="KW-0597">Phosphoprotein</keyword>
<dbReference type="Pfam" id="PF00072">
    <property type="entry name" value="Response_reg"/>
    <property type="match status" value="1"/>
</dbReference>
<dbReference type="PRINTS" id="PR00038">
    <property type="entry name" value="HTHLUXR"/>
</dbReference>
<evidence type="ECO:0000256" key="3">
    <source>
        <dbReference type="ARBA" id="ARBA00023163"/>
    </source>
</evidence>
<dbReference type="Gene3D" id="3.40.50.2300">
    <property type="match status" value="1"/>
</dbReference>
<dbReference type="Proteomes" id="UP000494115">
    <property type="component" value="Unassembled WGS sequence"/>
</dbReference>
<dbReference type="CDD" id="cd06170">
    <property type="entry name" value="LuxR_C_like"/>
    <property type="match status" value="1"/>
</dbReference>
<dbReference type="InterPro" id="IPR000792">
    <property type="entry name" value="Tscrpt_reg_LuxR_C"/>
</dbReference>
<dbReference type="SUPFAM" id="SSF46894">
    <property type="entry name" value="C-terminal effector domain of the bipartite response regulators"/>
    <property type="match status" value="1"/>
</dbReference>
<evidence type="ECO:0000259" key="6">
    <source>
        <dbReference type="PROSITE" id="PS50110"/>
    </source>
</evidence>
<organism evidence="7 8">
    <name type="scientific">Pararobbsia alpina</name>
    <dbReference type="NCBI Taxonomy" id="621374"/>
    <lineage>
        <taxon>Bacteria</taxon>
        <taxon>Pseudomonadati</taxon>
        <taxon>Pseudomonadota</taxon>
        <taxon>Betaproteobacteria</taxon>
        <taxon>Burkholderiales</taxon>
        <taxon>Burkholderiaceae</taxon>
        <taxon>Pararobbsia</taxon>
    </lineage>
</organism>
<evidence type="ECO:0000259" key="5">
    <source>
        <dbReference type="PROSITE" id="PS50043"/>
    </source>
</evidence>
<evidence type="ECO:0000256" key="2">
    <source>
        <dbReference type="ARBA" id="ARBA00023125"/>
    </source>
</evidence>
<accession>A0A6S7B8K3</accession>
<dbReference type="PANTHER" id="PTHR44688">
    <property type="entry name" value="DNA-BINDING TRANSCRIPTIONAL ACTIVATOR DEVR_DOSR"/>
    <property type="match status" value="1"/>
</dbReference>
<dbReference type="AlphaFoldDB" id="A0A6S7B8K3"/>
<dbReference type="GO" id="GO:0006355">
    <property type="term" value="P:regulation of DNA-templated transcription"/>
    <property type="evidence" value="ECO:0007669"/>
    <property type="project" value="InterPro"/>
</dbReference>
<gene>
    <name evidence="7" type="primary">tmoT_2</name>
    <name evidence="7" type="ORF">LMG28138_02812</name>
</gene>
<reference evidence="7 8" key="1">
    <citation type="submission" date="2020-04" db="EMBL/GenBank/DDBJ databases">
        <authorList>
            <person name="De Canck E."/>
        </authorList>
    </citation>
    <scope>NUCLEOTIDE SEQUENCE [LARGE SCALE GENOMIC DNA]</scope>
    <source>
        <strain evidence="7 8">LMG 28138</strain>
    </source>
</reference>
<dbReference type="InterPro" id="IPR001789">
    <property type="entry name" value="Sig_transdc_resp-reg_receiver"/>
</dbReference>
<evidence type="ECO:0000256" key="1">
    <source>
        <dbReference type="ARBA" id="ARBA00023015"/>
    </source>
</evidence>
<feature type="modified residue" description="4-aspartylphosphate" evidence="4">
    <location>
        <position position="51"/>
    </location>
</feature>
<evidence type="ECO:0000313" key="8">
    <source>
        <dbReference type="Proteomes" id="UP000494115"/>
    </source>
</evidence>
<dbReference type="SUPFAM" id="SSF52172">
    <property type="entry name" value="CheY-like"/>
    <property type="match status" value="1"/>
</dbReference>
<proteinExistence type="predicted"/>
<keyword evidence="2" id="KW-0238">DNA-binding</keyword>
<dbReference type="InterPro" id="IPR016032">
    <property type="entry name" value="Sig_transdc_resp-reg_C-effctor"/>
</dbReference>
<dbReference type="SMART" id="SM00421">
    <property type="entry name" value="HTH_LUXR"/>
    <property type="match status" value="1"/>
</dbReference>
<keyword evidence="1" id="KW-0805">Transcription regulation</keyword>
<dbReference type="PANTHER" id="PTHR44688:SF16">
    <property type="entry name" value="DNA-BINDING TRANSCRIPTIONAL ACTIVATOR DEVR_DOSR"/>
    <property type="match status" value="1"/>
</dbReference>
<keyword evidence="8" id="KW-1185">Reference proteome</keyword>
<dbReference type="GO" id="GO:0000160">
    <property type="term" value="P:phosphorelay signal transduction system"/>
    <property type="evidence" value="ECO:0007669"/>
    <property type="project" value="InterPro"/>
</dbReference>
<evidence type="ECO:0000313" key="7">
    <source>
        <dbReference type="EMBL" id="CAB3789558.1"/>
    </source>
</evidence>
<dbReference type="EMBL" id="CADIKM010000011">
    <property type="protein sequence ID" value="CAB3789558.1"/>
    <property type="molecule type" value="Genomic_DNA"/>
</dbReference>
<protein>
    <submittedName>
        <fullName evidence="7">Response regulator protein TmoT</fullName>
    </submittedName>
</protein>
<evidence type="ECO:0000256" key="4">
    <source>
        <dbReference type="PROSITE-ProRule" id="PRU00169"/>
    </source>
</evidence>